<comment type="caution">
    <text evidence="3">The sequence shown here is derived from an EMBL/GenBank/DDBJ whole genome shotgun (WGS) entry which is preliminary data.</text>
</comment>
<evidence type="ECO:0000313" key="4">
    <source>
        <dbReference type="Proteomes" id="UP000621266"/>
    </source>
</evidence>
<dbReference type="Pfam" id="PF00930">
    <property type="entry name" value="DPPIV_N"/>
    <property type="match status" value="1"/>
</dbReference>
<dbReference type="Pfam" id="PF00326">
    <property type="entry name" value="Peptidase_S9"/>
    <property type="match status" value="1"/>
</dbReference>
<dbReference type="PANTHER" id="PTHR11731">
    <property type="entry name" value="PROTEASE FAMILY S9B,C DIPEPTIDYL-PEPTIDASE IV-RELATED"/>
    <property type="match status" value="1"/>
</dbReference>
<dbReference type="EMBL" id="WHPN01000285">
    <property type="protein sequence ID" value="KAF4408179.1"/>
    <property type="molecule type" value="Genomic_DNA"/>
</dbReference>
<dbReference type="InterPro" id="IPR011659">
    <property type="entry name" value="WD40"/>
</dbReference>
<dbReference type="Gene3D" id="2.140.10.30">
    <property type="entry name" value="Dipeptidylpeptidase IV, N-terminal domain"/>
    <property type="match status" value="1"/>
</dbReference>
<reference evidence="3 4" key="1">
    <citation type="submission" date="2019-10" db="EMBL/GenBank/DDBJ databases">
        <title>Streptomyces tenebrisbrunneis sp.nov., an endogenous actinomycete isolated from of Lycium ruthenicum.</title>
        <authorList>
            <person name="Ma L."/>
        </authorList>
    </citation>
    <scope>NUCLEOTIDE SEQUENCE [LARGE SCALE GENOMIC DNA]</scope>
    <source>
        <strain evidence="3 4">TRM 66187</strain>
    </source>
</reference>
<organism evidence="3 4">
    <name type="scientific">Streptomyces lycii</name>
    <dbReference type="NCBI Taxonomy" id="2654337"/>
    <lineage>
        <taxon>Bacteria</taxon>
        <taxon>Bacillati</taxon>
        <taxon>Actinomycetota</taxon>
        <taxon>Actinomycetes</taxon>
        <taxon>Kitasatosporales</taxon>
        <taxon>Streptomycetaceae</taxon>
        <taxon>Streptomyces</taxon>
    </lineage>
</organism>
<evidence type="ECO:0000313" key="3">
    <source>
        <dbReference type="EMBL" id="KAF4408179.1"/>
    </source>
</evidence>
<dbReference type="InterPro" id="IPR002469">
    <property type="entry name" value="Peptidase_S9B_N"/>
</dbReference>
<name>A0ABQ7FIH8_9ACTN</name>
<feature type="domain" description="Peptidase S9 prolyl oligopeptidase catalytic" evidence="1">
    <location>
        <begin position="493"/>
        <end position="689"/>
    </location>
</feature>
<evidence type="ECO:0000259" key="2">
    <source>
        <dbReference type="Pfam" id="PF00930"/>
    </source>
</evidence>
<keyword evidence="4" id="KW-1185">Reference proteome</keyword>
<protein>
    <submittedName>
        <fullName evidence="3">S9 family peptidase</fullName>
    </submittedName>
</protein>
<dbReference type="SUPFAM" id="SSF82171">
    <property type="entry name" value="DPP6 N-terminal domain-like"/>
    <property type="match status" value="1"/>
</dbReference>
<dbReference type="Pfam" id="PF07676">
    <property type="entry name" value="PD40"/>
    <property type="match status" value="1"/>
</dbReference>
<gene>
    <name evidence="3" type="ORF">GCU69_15720</name>
</gene>
<proteinExistence type="predicted"/>
<dbReference type="Gene3D" id="3.40.50.1820">
    <property type="entry name" value="alpha/beta hydrolase"/>
    <property type="match status" value="1"/>
</dbReference>
<dbReference type="InterPro" id="IPR050278">
    <property type="entry name" value="Serine_Prot_S9B/DPPIV"/>
</dbReference>
<dbReference type="Proteomes" id="UP000621266">
    <property type="component" value="Unassembled WGS sequence"/>
</dbReference>
<evidence type="ECO:0000259" key="1">
    <source>
        <dbReference type="Pfam" id="PF00326"/>
    </source>
</evidence>
<accession>A0ABQ7FIH8</accession>
<dbReference type="InterPro" id="IPR029058">
    <property type="entry name" value="AB_hydrolase_fold"/>
</dbReference>
<dbReference type="SUPFAM" id="SSF53474">
    <property type="entry name" value="alpha/beta-Hydrolases"/>
    <property type="match status" value="1"/>
</dbReference>
<sequence length="696" mass="75093">MDSDGVRDFPEQFARTRRFSLGVPRSFTVSPDGRRVLFLRTGGGSDPVSRLWLYEDGAERELAHPARLHGGTALPDAERARRERARELTDGIVAYAADAEVRTAVFALGGVLWVVRTGGRDAPLRLPAAGPVVDPRLSPDGRAVAYVTRGALHVADLDGNDRLIAAPDGPEVTYGLSDHVSAESLGRTRGHWWSPDGTALLAARVDTSPVRRRYLGDPARPWVRPRPVPYPVAGTANADVSLHVFGEDGGRTELSWDRASFEYVAAAGWDGHGPLVTVQSRDQRTVRVLAADPGTGATRPLDERRDPAWVELVPGTPLRTDSGVLVQPYEQDGTRGLRCGDRPATPPGLQLREVLSVQGERVLFTASEEPTETHVWARRADGTCVRLSGEPGVHTAAAGGGTLVLDSRTPDGHRVTVYRDGARQGRIASLAEEPSVRPAPVLLRLGRRAVRSRLHLPSGHEPGSGKLPVLLDPYGGPAAQVVVRARHWTGCVSQWFAEQGFAVLVADGRGTQGRGPRWEKAVHGDKLGPALEDQEEALLAAARHCPDLDLGRVAIRGWSYGGYLAAGAVLRRPEVFHAAVAGAAPFDQRLYDTHWQERFLGLPGEHPERYDRSSLIADAPALRRPLLLVHGLADDNVTVAHTLRMSAALLAAGRPHTVLPLPGVSHLDARGDVTGNLLRAQCGFLRRALRIDPPQG</sequence>
<dbReference type="InterPro" id="IPR001375">
    <property type="entry name" value="Peptidase_S9_cat"/>
</dbReference>
<dbReference type="RefSeq" id="WP_156206373.1">
    <property type="nucleotide sequence ID" value="NZ_WHPN01000285.1"/>
</dbReference>
<feature type="domain" description="Dipeptidylpeptidase IV N-terminal" evidence="2">
    <location>
        <begin position="129"/>
        <end position="394"/>
    </location>
</feature>
<dbReference type="PANTHER" id="PTHR11731:SF193">
    <property type="entry name" value="DIPEPTIDYL PEPTIDASE 9"/>
    <property type="match status" value="1"/>
</dbReference>